<organism evidence="1 2">
    <name type="scientific">Carnobacterium phage cd2</name>
    <dbReference type="NCBI Taxonomy" id="2849244"/>
    <lineage>
        <taxon>Viruses</taxon>
        <taxon>Duplodnaviria</taxon>
        <taxon>Heunggongvirae</taxon>
        <taxon>Uroviricota</taxon>
        <taxon>Caudoviricetes</taxon>
        <taxon>Carnodivirus</taxon>
        <taxon>Carnodivirus cd2-like</taxon>
    </lineage>
</organism>
<name>A0AAE7SW74_9CAUD</name>
<dbReference type="Proteomes" id="UP000827445">
    <property type="component" value="Segment"/>
</dbReference>
<accession>A0AAE7SW74</accession>
<protein>
    <submittedName>
        <fullName evidence="1">Viral recombinase family protein</fullName>
    </submittedName>
</protein>
<dbReference type="EMBL" id="MZ398135">
    <property type="protein sequence ID" value="QXP45165.1"/>
    <property type="molecule type" value="Genomic_DNA"/>
</dbReference>
<evidence type="ECO:0000313" key="2">
    <source>
        <dbReference type="Proteomes" id="UP000827445"/>
    </source>
</evidence>
<gene>
    <name evidence="1" type="ORF">cd2_039</name>
</gene>
<reference evidence="1 2" key="1">
    <citation type="journal article" date="2021" name="Microbiol. Resour. Announc.">
        <title>Genome Sequences of Bacteriophages cd2, cd3, and cd4, which Specifically Target Carnobacterium divergens.</title>
        <authorList>
            <person name="Zhang P."/>
            <person name="Britton A.P."/>
            <person name="Visser K.A."/>
            <person name="Welke C.A."/>
            <person name="Wassink H."/>
            <person name="Prins E."/>
            <person name="Yang X."/>
            <person name="Martin-Visscher L.A."/>
        </authorList>
    </citation>
    <scope>NUCLEOTIDE SEQUENCE [LARGE SCALE GENOMIC DNA]</scope>
    <source>
        <strain evidence="2">cd2</strain>
    </source>
</reference>
<dbReference type="Pfam" id="PF25708">
    <property type="entry name" value="Phage_T7_Gp5_9"/>
    <property type="match status" value="1"/>
</dbReference>
<sequence length="75" mass="8656">MDKLITITEQEYAKLLTNNRTLEALYDYGVDNWGWYGDCFGGDDYEAGMSFDESTEQYVAEKVSSARRKYGVDFD</sequence>
<dbReference type="InterPro" id="IPR058007">
    <property type="entry name" value="Gp5.9"/>
</dbReference>
<evidence type="ECO:0000313" key="1">
    <source>
        <dbReference type="EMBL" id="QXP45165.1"/>
    </source>
</evidence>
<keyword evidence="2" id="KW-1185">Reference proteome</keyword>
<proteinExistence type="predicted"/>